<keyword evidence="3" id="KW-0804">Transcription</keyword>
<evidence type="ECO:0000256" key="3">
    <source>
        <dbReference type="ARBA" id="ARBA00023163"/>
    </source>
</evidence>
<keyword evidence="2" id="KW-0238">DNA-binding</keyword>
<dbReference type="GO" id="GO:0003700">
    <property type="term" value="F:DNA-binding transcription factor activity"/>
    <property type="evidence" value="ECO:0007669"/>
    <property type="project" value="InterPro"/>
</dbReference>
<dbReference type="InterPro" id="IPR000524">
    <property type="entry name" value="Tscrpt_reg_HTH_GntR"/>
</dbReference>
<dbReference type="OrthoDB" id="2374506at2"/>
<dbReference type="PANTHER" id="PTHR44846:SF12">
    <property type="entry name" value="HTH-TYPE TRANSCRIPTIONAL REGULATOR TRER"/>
    <property type="match status" value="1"/>
</dbReference>
<dbReference type="Pfam" id="PF13416">
    <property type="entry name" value="SBP_bac_8"/>
    <property type="match status" value="1"/>
</dbReference>
<dbReference type="InterPro" id="IPR036390">
    <property type="entry name" value="WH_DNA-bd_sf"/>
</dbReference>
<dbReference type="Proteomes" id="UP000309676">
    <property type="component" value="Unassembled WGS sequence"/>
</dbReference>
<evidence type="ECO:0000313" key="5">
    <source>
        <dbReference type="EMBL" id="TLS49664.1"/>
    </source>
</evidence>
<dbReference type="Pfam" id="PF00392">
    <property type="entry name" value="GntR"/>
    <property type="match status" value="1"/>
</dbReference>
<dbReference type="GO" id="GO:0045892">
    <property type="term" value="P:negative regulation of DNA-templated transcription"/>
    <property type="evidence" value="ECO:0007669"/>
    <property type="project" value="TreeGrafter"/>
</dbReference>
<dbReference type="InterPro" id="IPR050679">
    <property type="entry name" value="Bact_HTH_transcr_reg"/>
</dbReference>
<keyword evidence="6" id="KW-1185">Reference proteome</keyword>
<dbReference type="CDD" id="cd07377">
    <property type="entry name" value="WHTH_GntR"/>
    <property type="match status" value="1"/>
</dbReference>
<organism evidence="5 6">
    <name type="scientific">Paenibacillus antri</name>
    <dbReference type="NCBI Taxonomy" id="2582848"/>
    <lineage>
        <taxon>Bacteria</taxon>
        <taxon>Bacillati</taxon>
        <taxon>Bacillota</taxon>
        <taxon>Bacilli</taxon>
        <taxon>Bacillales</taxon>
        <taxon>Paenibacillaceae</taxon>
        <taxon>Paenibacillus</taxon>
    </lineage>
</organism>
<dbReference type="RefSeq" id="WP_138196817.1">
    <property type="nucleotide sequence ID" value="NZ_VCIW01000019.1"/>
</dbReference>
<dbReference type="GO" id="GO:0003677">
    <property type="term" value="F:DNA binding"/>
    <property type="evidence" value="ECO:0007669"/>
    <property type="project" value="UniProtKB-KW"/>
</dbReference>
<evidence type="ECO:0000256" key="1">
    <source>
        <dbReference type="ARBA" id="ARBA00023015"/>
    </source>
</evidence>
<accession>A0A5R9G9B8</accession>
<gene>
    <name evidence="5" type="ORF">FE782_23615</name>
</gene>
<protein>
    <submittedName>
        <fullName evidence="5">Extracellular solute-binding protein</fullName>
    </submittedName>
</protein>
<dbReference type="PRINTS" id="PR00035">
    <property type="entry name" value="HTHGNTR"/>
</dbReference>
<dbReference type="SUPFAM" id="SSF46785">
    <property type="entry name" value="Winged helix' DNA-binding domain"/>
    <property type="match status" value="1"/>
</dbReference>
<keyword evidence="1" id="KW-0805">Transcription regulation</keyword>
<proteinExistence type="predicted"/>
<dbReference type="PROSITE" id="PS50949">
    <property type="entry name" value="HTH_GNTR"/>
    <property type="match status" value="1"/>
</dbReference>
<dbReference type="PANTHER" id="PTHR44846">
    <property type="entry name" value="MANNOSYL-D-GLYCERATE TRANSPORT/METABOLISM SYSTEM REPRESSOR MNGR-RELATED"/>
    <property type="match status" value="1"/>
</dbReference>
<dbReference type="Gene3D" id="3.40.190.10">
    <property type="entry name" value="Periplasmic binding protein-like II"/>
    <property type="match status" value="1"/>
</dbReference>
<comment type="caution">
    <text evidence="5">The sequence shown here is derived from an EMBL/GenBank/DDBJ whole genome shotgun (WGS) entry which is preliminary data.</text>
</comment>
<dbReference type="InterPro" id="IPR036388">
    <property type="entry name" value="WH-like_DNA-bd_sf"/>
</dbReference>
<dbReference type="SUPFAM" id="SSF53850">
    <property type="entry name" value="Periplasmic binding protein-like II"/>
    <property type="match status" value="1"/>
</dbReference>
<evidence type="ECO:0000313" key="6">
    <source>
        <dbReference type="Proteomes" id="UP000309676"/>
    </source>
</evidence>
<dbReference type="SMART" id="SM00345">
    <property type="entry name" value="HTH_GNTR"/>
    <property type="match status" value="1"/>
</dbReference>
<feature type="domain" description="HTH gntR-type" evidence="4">
    <location>
        <begin position="10"/>
        <end position="78"/>
    </location>
</feature>
<dbReference type="Gene3D" id="1.10.10.10">
    <property type="entry name" value="Winged helix-like DNA-binding domain superfamily/Winged helix DNA-binding domain"/>
    <property type="match status" value="1"/>
</dbReference>
<evidence type="ECO:0000259" key="4">
    <source>
        <dbReference type="PROSITE" id="PS50949"/>
    </source>
</evidence>
<evidence type="ECO:0000256" key="2">
    <source>
        <dbReference type="ARBA" id="ARBA00023125"/>
    </source>
</evidence>
<dbReference type="EMBL" id="VCIW01000019">
    <property type="protein sequence ID" value="TLS49664.1"/>
    <property type="molecule type" value="Genomic_DNA"/>
</dbReference>
<dbReference type="AlphaFoldDB" id="A0A5R9G9B8"/>
<name>A0A5R9G9B8_9BACL</name>
<reference evidence="5 6" key="1">
    <citation type="submission" date="2019-05" db="EMBL/GenBank/DDBJ databases">
        <authorList>
            <person name="Narsing Rao M.P."/>
            <person name="Li W.J."/>
        </authorList>
    </citation>
    <scope>NUCLEOTIDE SEQUENCE [LARGE SCALE GENOMIC DNA]</scope>
    <source>
        <strain evidence="5 6">SYSU_K30003</strain>
    </source>
</reference>
<sequence>MAKPDRKTFVDRSNQLIAHIRTNLANGTYQVGDYLPSEVAFAEQFDLSKNSVRAAMGKLVEEGLIRKVPRVGTQVAASGRQNALRLGLYPSLYADAKLNDLLASYRREHPEVRVETVTLPYSNPDSIRQLLAYGVVDVVLLNNLDYLYFRDNSLLSLFEPQAPQASSFPFLNKLFMEHTEPDRVFLRPFVFSPVILCYNRDHFREAGAFEPDSSWTWGDLRQTLKKLAGESRYGLFFHLSSNNRWPIFLLQNGVSFAREDGLPHPGRSNRLEAFRDVRELIHEDGLFPRMLSFSLHDVELLFKQEKVSVILTTYYRLNELADAGFPFDIAQLPRSEGGSADTLLLCTGVGVNASSAQKKEAESLASFLLSEEAATTIRRGTFTLPANKRVADGIASELPNAPRRFDIYREMIPSFAAHDRLGLVPEEIETFGKCLGQYYSKLIDEEGLIQMFHTLIREGKTHTQG</sequence>
<dbReference type="InterPro" id="IPR006059">
    <property type="entry name" value="SBP"/>
</dbReference>